<dbReference type="InterPro" id="IPR029063">
    <property type="entry name" value="SAM-dependent_MTases_sf"/>
</dbReference>
<dbReference type="KEGG" id="sace:GIY23_11150"/>
<sequence length="261" mass="29090">MASRRGVSMSSTTDHAKDAPPEGIGTESPDYVEDPIRGQRLYDDAFRRVFEFLYSNHIAGDILEFGTYKGFSAALLARLLRDFGNRPRFRVVPSRRLWCFDSFEAFPTSPSAVDHTSYEVTYTGTWAPGAGSPPPGTAAAVHEMLTGMLGSERARVITGFYEQTLPKSLPRDPIALVHLDCDLYASSRYALETVLTTCDVAEGCVLLCDDYNCNRADENFGQRRAIREVIDDGGQFTRTDFFSYGWNARAFILHRRKAGAL</sequence>
<evidence type="ECO:0000313" key="2">
    <source>
        <dbReference type="EMBL" id="QGK70002.1"/>
    </source>
</evidence>
<proteinExistence type="predicted"/>
<dbReference type="Proteomes" id="UP000371041">
    <property type="component" value="Chromosome"/>
</dbReference>
<reference evidence="3" key="1">
    <citation type="submission" date="2019-11" db="EMBL/GenBank/DDBJ databases">
        <title>The complete genome sequence of Saccharopolyspora sp. E2A.</title>
        <authorList>
            <person name="Zhang G."/>
        </authorList>
    </citation>
    <scope>NUCLEOTIDE SEQUENCE [LARGE SCALE GENOMIC DNA]</scope>
    <source>
        <strain evidence="3">E2A</strain>
    </source>
</reference>
<accession>A0A5Q3Q6A7</accession>
<dbReference type="InterPro" id="IPR008884">
    <property type="entry name" value="TylF_MeTrfase"/>
</dbReference>
<feature type="region of interest" description="Disordered" evidence="1">
    <location>
        <begin position="1"/>
        <end position="32"/>
    </location>
</feature>
<gene>
    <name evidence="2" type="ORF">GIY23_11150</name>
</gene>
<dbReference type="Pfam" id="PF05711">
    <property type="entry name" value="TylF"/>
    <property type="match status" value="1"/>
</dbReference>
<dbReference type="PANTHER" id="PTHR40036:SF1">
    <property type="entry name" value="MACROCIN O-METHYLTRANSFERASE"/>
    <property type="match status" value="1"/>
</dbReference>
<dbReference type="SUPFAM" id="SSF53335">
    <property type="entry name" value="S-adenosyl-L-methionine-dependent methyltransferases"/>
    <property type="match status" value="1"/>
</dbReference>
<dbReference type="Gene3D" id="3.40.50.150">
    <property type="entry name" value="Vaccinia Virus protein VP39"/>
    <property type="match status" value="1"/>
</dbReference>
<evidence type="ECO:0008006" key="4">
    <source>
        <dbReference type="Google" id="ProtNLM"/>
    </source>
</evidence>
<dbReference type="EMBL" id="CP045929">
    <property type="protein sequence ID" value="QGK70002.1"/>
    <property type="molecule type" value="Genomic_DNA"/>
</dbReference>
<keyword evidence="3" id="KW-1185">Reference proteome</keyword>
<name>A0A5Q3Q6A7_9PSEU</name>
<dbReference type="PANTHER" id="PTHR40036">
    <property type="entry name" value="MACROCIN O-METHYLTRANSFERASE"/>
    <property type="match status" value="1"/>
</dbReference>
<protein>
    <recommendedName>
        <fullName evidence="4">Methyltransferase</fullName>
    </recommendedName>
</protein>
<evidence type="ECO:0000313" key="3">
    <source>
        <dbReference type="Proteomes" id="UP000371041"/>
    </source>
</evidence>
<evidence type="ECO:0000256" key="1">
    <source>
        <dbReference type="SAM" id="MobiDB-lite"/>
    </source>
</evidence>
<organism evidence="2 3">
    <name type="scientific">Allosaccharopolyspora coralli</name>
    <dbReference type="NCBI Taxonomy" id="2665642"/>
    <lineage>
        <taxon>Bacteria</taxon>
        <taxon>Bacillati</taxon>
        <taxon>Actinomycetota</taxon>
        <taxon>Actinomycetes</taxon>
        <taxon>Pseudonocardiales</taxon>
        <taxon>Pseudonocardiaceae</taxon>
        <taxon>Allosaccharopolyspora</taxon>
    </lineage>
</organism>
<dbReference type="RefSeq" id="WP_154076585.1">
    <property type="nucleotide sequence ID" value="NZ_CP045929.1"/>
</dbReference>
<dbReference type="AlphaFoldDB" id="A0A5Q3Q6A7"/>